<name>A0A0C3AZP3_SERVB</name>
<dbReference type="InterPro" id="IPR032675">
    <property type="entry name" value="LRR_dom_sf"/>
</dbReference>
<proteinExistence type="predicted"/>
<keyword evidence="2" id="KW-1185">Reference proteome</keyword>
<dbReference type="Proteomes" id="UP000054097">
    <property type="component" value="Unassembled WGS sequence"/>
</dbReference>
<accession>A0A0C3AZP3</accession>
<dbReference type="OrthoDB" id="2773799at2759"/>
<evidence type="ECO:0008006" key="3">
    <source>
        <dbReference type="Google" id="ProtNLM"/>
    </source>
</evidence>
<protein>
    <recommendedName>
        <fullName evidence="3">F-box domain-containing protein</fullName>
    </recommendedName>
</protein>
<gene>
    <name evidence="1" type="ORF">M408DRAFT_26226</name>
</gene>
<dbReference type="Gene3D" id="3.80.10.10">
    <property type="entry name" value="Ribonuclease Inhibitor"/>
    <property type="match status" value="1"/>
</dbReference>
<dbReference type="EMBL" id="KN824314">
    <property type="protein sequence ID" value="KIM25444.1"/>
    <property type="molecule type" value="Genomic_DNA"/>
</dbReference>
<dbReference type="HOGENOM" id="CLU_032846_0_0_1"/>
<organism evidence="1 2">
    <name type="scientific">Serendipita vermifera MAFF 305830</name>
    <dbReference type="NCBI Taxonomy" id="933852"/>
    <lineage>
        <taxon>Eukaryota</taxon>
        <taxon>Fungi</taxon>
        <taxon>Dikarya</taxon>
        <taxon>Basidiomycota</taxon>
        <taxon>Agaricomycotina</taxon>
        <taxon>Agaricomycetes</taxon>
        <taxon>Sebacinales</taxon>
        <taxon>Serendipitaceae</taxon>
        <taxon>Serendipita</taxon>
    </lineage>
</organism>
<reference evidence="1 2" key="1">
    <citation type="submission" date="2014-04" db="EMBL/GenBank/DDBJ databases">
        <authorList>
            <consortium name="DOE Joint Genome Institute"/>
            <person name="Kuo A."/>
            <person name="Zuccaro A."/>
            <person name="Kohler A."/>
            <person name="Nagy L.G."/>
            <person name="Floudas D."/>
            <person name="Copeland A."/>
            <person name="Barry K.W."/>
            <person name="Cichocki N."/>
            <person name="Veneault-Fourrey C."/>
            <person name="LaButti K."/>
            <person name="Lindquist E.A."/>
            <person name="Lipzen A."/>
            <person name="Lundell T."/>
            <person name="Morin E."/>
            <person name="Murat C."/>
            <person name="Sun H."/>
            <person name="Tunlid A."/>
            <person name="Henrissat B."/>
            <person name="Grigoriev I.V."/>
            <person name="Hibbett D.S."/>
            <person name="Martin F."/>
            <person name="Nordberg H.P."/>
            <person name="Cantor M.N."/>
            <person name="Hua S.X."/>
        </authorList>
    </citation>
    <scope>NUCLEOTIDE SEQUENCE [LARGE SCALE GENOMIC DNA]</scope>
    <source>
        <strain evidence="1 2">MAFF 305830</strain>
    </source>
</reference>
<evidence type="ECO:0000313" key="2">
    <source>
        <dbReference type="Proteomes" id="UP000054097"/>
    </source>
</evidence>
<dbReference type="AlphaFoldDB" id="A0A0C3AZP3"/>
<sequence>MSHRLFKIHELVEVICEAAVVPPRQIEIDPHYDFEVEEDSVVPQRSQRTLAMLARVNKFIGEIALKTLWRGPATSFMPFFKLFPEDYMCPNPDYSPTRFVRKRPPTVADYKRFIHYSKYVRYLDCGERYKNNPITSEVLLEDYSTLFPTRPVFPRLKALICSIEGTKLLSFLLHSGIRSLHLDRPSGEEGRQSEGITATDLQASLPNLLRLQDLLPLAKRITMMGPEPAGTLFQRGMDSVLHKWTHLRHLEVSRFLSEFPTFFGAVSRLQCLQYLKIAIARRDKFSINGMKPALGVVHTASKLDIEGEVGDLHLALGICNPGTQLTRIGLRFYSPRVTDGDPPLECFTFPPTLSQKRLTELTITGYGCDLSNAYPTPAWRLPCSVFSTLATPKCNFTTIEIETPYFFVITKSFLDLIAETSPALKTFVVITHNPDIDRIPMITLGALRRFALALPNLTRLGLEVDARSRVQLEGWKDNLAASENLGNPSVSSSSSLEILEVGVSPIRNVKYVVEFLRRPFAKLEKIICDNCCDYCSCGISHAHWADWGSEEEEEHSDDCDVRSLSFILKWRRVKDTMHEPLFVLTDELLL</sequence>
<evidence type="ECO:0000313" key="1">
    <source>
        <dbReference type="EMBL" id="KIM25444.1"/>
    </source>
</evidence>
<reference evidence="2" key="2">
    <citation type="submission" date="2015-01" db="EMBL/GenBank/DDBJ databases">
        <title>Evolutionary Origins and Diversification of the Mycorrhizal Mutualists.</title>
        <authorList>
            <consortium name="DOE Joint Genome Institute"/>
            <consortium name="Mycorrhizal Genomics Consortium"/>
            <person name="Kohler A."/>
            <person name="Kuo A."/>
            <person name="Nagy L.G."/>
            <person name="Floudas D."/>
            <person name="Copeland A."/>
            <person name="Barry K.W."/>
            <person name="Cichocki N."/>
            <person name="Veneault-Fourrey C."/>
            <person name="LaButti K."/>
            <person name="Lindquist E.A."/>
            <person name="Lipzen A."/>
            <person name="Lundell T."/>
            <person name="Morin E."/>
            <person name="Murat C."/>
            <person name="Riley R."/>
            <person name="Ohm R."/>
            <person name="Sun H."/>
            <person name="Tunlid A."/>
            <person name="Henrissat B."/>
            <person name="Grigoriev I.V."/>
            <person name="Hibbett D.S."/>
            <person name="Martin F."/>
        </authorList>
    </citation>
    <scope>NUCLEOTIDE SEQUENCE [LARGE SCALE GENOMIC DNA]</scope>
    <source>
        <strain evidence="2">MAFF 305830</strain>
    </source>
</reference>